<evidence type="ECO:0000256" key="6">
    <source>
        <dbReference type="ARBA" id="ARBA00022777"/>
    </source>
</evidence>
<dbReference type="InterPro" id="IPR011006">
    <property type="entry name" value="CheY-like_superfamily"/>
</dbReference>
<feature type="modified residue" description="4-aspartylphosphate" evidence="11">
    <location>
        <position position="722"/>
    </location>
</feature>
<dbReference type="SUPFAM" id="SSF53850">
    <property type="entry name" value="Periplasmic binding protein-like II"/>
    <property type="match status" value="1"/>
</dbReference>
<keyword evidence="12" id="KW-0175">Coiled coil</keyword>
<dbReference type="Pfam" id="PF00072">
    <property type="entry name" value="Response_reg"/>
    <property type="match status" value="1"/>
</dbReference>
<dbReference type="InterPro" id="IPR001789">
    <property type="entry name" value="Sig_transdc_resp-reg_receiver"/>
</dbReference>
<organism evidence="15">
    <name type="scientific">Magnetococcus massalia (strain MO-1)</name>
    <dbReference type="NCBI Taxonomy" id="451514"/>
    <lineage>
        <taxon>Bacteria</taxon>
        <taxon>Pseudomonadati</taxon>
        <taxon>Pseudomonadota</taxon>
        <taxon>Magnetococcia</taxon>
        <taxon>Magnetococcales</taxon>
        <taxon>Magnetococcaceae</taxon>
        <taxon>Magnetococcus</taxon>
    </lineage>
</organism>
<gene>
    <name evidence="15" type="ORF">MAGMO_1908</name>
</gene>
<dbReference type="InterPro" id="IPR003594">
    <property type="entry name" value="HATPase_dom"/>
</dbReference>
<dbReference type="PROSITE" id="PS50110">
    <property type="entry name" value="RESPONSE_REGULATORY"/>
    <property type="match status" value="1"/>
</dbReference>
<evidence type="ECO:0000256" key="7">
    <source>
        <dbReference type="ARBA" id="ARBA00022840"/>
    </source>
</evidence>
<dbReference type="Pfam" id="PF02518">
    <property type="entry name" value="HATPase_c"/>
    <property type="match status" value="1"/>
</dbReference>
<keyword evidence="4 15" id="KW-0808">Transferase</keyword>
<evidence type="ECO:0000256" key="4">
    <source>
        <dbReference type="ARBA" id="ARBA00022679"/>
    </source>
</evidence>
<evidence type="ECO:0000313" key="15">
    <source>
        <dbReference type="EMBL" id="CRH06081.1"/>
    </source>
</evidence>
<dbReference type="SMART" id="SM00387">
    <property type="entry name" value="HATPase_c"/>
    <property type="match status" value="1"/>
</dbReference>
<dbReference type="EMBL" id="LO017727">
    <property type="protein sequence ID" value="CRH06081.1"/>
    <property type="molecule type" value="Genomic_DNA"/>
</dbReference>
<evidence type="ECO:0000256" key="11">
    <source>
        <dbReference type="PROSITE-ProRule" id="PRU00169"/>
    </source>
</evidence>
<feature type="domain" description="Histidine kinase" evidence="13">
    <location>
        <begin position="423"/>
        <end position="640"/>
    </location>
</feature>
<accession>A0A1S7LJR2</accession>
<dbReference type="SMART" id="SM00448">
    <property type="entry name" value="REC"/>
    <property type="match status" value="1"/>
</dbReference>
<dbReference type="GO" id="GO:0000155">
    <property type="term" value="F:phosphorelay sensor kinase activity"/>
    <property type="evidence" value="ECO:0007669"/>
    <property type="project" value="InterPro"/>
</dbReference>
<proteinExistence type="predicted"/>
<dbReference type="EC" id="2.7.13.3" evidence="2"/>
<evidence type="ECO:0000256" key="12">
    <source>
        <dbReference type="SAM" id="Coils"/>
    </source>
</evidence>
<dbReference type="SMART" id="SM00388">
    <property type="entry name" value="HisKA"/>
    <property type="match status" value="1"/>
</dbReference>
<dbReference type="SUPFAM" id="SSF52172">
    <property type="entry name" value="CheY-like"/>
    <property type="match status" value="1"/>
</dbReference>
<dbReference type="Pfam" id="PF12974">
    <property type="entry name" value="Phosphonate-bd"/>
    <property type="match status" value="1"/>
</dbReference>
<keyword evidence="5" id="KW-0547">Nucleotide-binding</keyword>
<feature type="coiled-coil region" evidence="12">
    <location>
        <begin position="368"/>
        <end position="416"/>
    </location>
</feature>
<dbReference type="InterPro" id="IPR005467">
    <property type="entry name" value="His_kinase_dom"/>
</dbReference>
<dbReference type="SUPFAM" id="SSF47384">
    <property type="entry name" value="Homodimeric domain of signal transducing histidine kinase"/>
    <property type="match status" value="1"/>
</dbReference>
<feature type="domain" description="Response regulatory" evidence="14">
    <location>
        <begin position="673"/>
        <end position="792"/>
    </location>
</feature>
<reference evidence="15" key="1">
    <citation type="submission" date="2015-04" db="EMBL/GenBank/DDBJ databases">
        <authorList>
            <person name="Syromyatnikov M.Y."/>
            <person name="Popov V.N."/>
        </authorList>
    </citation>
    <scope>NUCLEOTIDE SEQUENCE</scope>
    <source>
        <strain evidence="15">MO-1</strain>
    </source>
</reference>
<protein>
    <recommendedName>
        <fullName evidence="10">Sensory/regulatory protein RpfC</fullName>
        <ecNumber evidence="2">2.7.13.3</ecNumber>
    </recommendedName>
</protein>
<keyword evidence="6 15" id="KW-0418">Kinase</keyword>
<dbReference type="FunFam" id="3.30.565.10:FF:000010">
    <property type="entry name" value="Sensor histidine kinase RcsC"/>
    <property type="match status" value="1"/>
</dbReference>
<comment type="catalytic activity">
    <reaction evidence="1">
        <text>ATP + protein L-histidine = ADP + protein N-phospho-L-histidine.</text>
        <dbReference type="EC" id="2.7.13.3"/>
    </reaction>
</comment>
<dbReference type="FunFam" id="1.10.287.130:FF:000002">
    <property type="entry name" value="Two-component osmosensing histidine kinase"/>
    <property type="match status" value="1"/>
</dbReference>
<keyword evidence="7" id="KW-0067">ATP-binding</keyword>
<dbReference type="CDD" id="cd16922">
    <property type="entry name" value="HATPase_EvgS-ArcB-TorS-like"/>
    <property type="match status" value="1"/>
</dbReference>
<evidence type="ECO:0000256" key="9">
    <source>
        <dbReference type="ARBA" id="ARBA00064003"/>
    </source>
</evidence>
<evidence type="ECO:0000256" key="3">
    <source>
        <dbReference type="ARBA" id="ARBA00022553"/>
    </source>
</evidence>
<evidence type="ECO:0000256" key="5">
    <source>
        <dbReference type="ARBA" id="ARBA00022741"/>
    </source>
</evidence>
<name>A0A1S7LJR2_MAGMO</name>
<dbReference type="InterPro" id="IPR004358">
    <property type="entry name" value="Sig_transdc_His_kin-like_C"/>
</dbReference>
<dbReference type="GO" id="GO:0005524">
    <property type="term" value="F:ATP binding"/>
    <property type="evidence" value="ECO:0007669"/>
    <property type="project" value="UniProtKB-KW"/>
</dbReference>
<dbReference type="Gene3D" id="3.40.50.2300">
    <property type="match status" value="1"/>
</dbReference>
<dbReference type="PROSITE" id="PS50109">
    <property type="entry name" value="HIS_KIN"/>
    <property type="match status" value="1"/>
</dbReference>
<evidence type="ECO:0000256" key="1">
    <source>
        <dbReference type="ARBA" id="ARBA00000085"/>
    </source>
</evidence>
<evidence type="ECO:0000256" key="8">
    <source>
        <dbReference type="ARBA" id="ARBA00023012"/>
    </source>
</evidence>
<evidence type="ECO:0000259" key="14">
    <source>
        <dbReference type="PROSITE" id="PS50110"/>
    </source>
</evidence>
<dbReference type="CDD" id="cd17546">
    <property type="entry name" value="REC_hyHK_CKI1_RcsC-like"/>
    <property type="match status" value="1"/>
</dbReference>
<keyword evidence="8" id="KW-0902">Two-component regulatory system</keyword>
<evidence type="ECO:0000256" key="10">
    <source>
        <dbReference type="ARBA" id="ARBA00068150"/>
    </source>
</evidence>
<evidence type="ECO:0000256" key="2">
    <source>
        <dbReference type="ARBA" id="ARBA00012438"/>
    </source>
</evidence>
<dbReference type="InterPro" id="IPR036097">
    <property type="entry name" value="HisK_dim/P_sf"/>
</dbReference>
<dbReference type="Gene3D" id="3.40.190.10">
    <property type="entry name" value="Periplasmic binding protein-like II"/>
    <property type="match status" value="2"/>
</dbReference>
<keyword evidence="3 11" id="KW-0597">Phosphoprotein</keyword>
<dbReference type="InterPro" id="IPR003661">
    <property type="entry name" value="HisK_dim/P_dom"/>
</dbReference>
<dbReference type="InterPro" id="IPR036890">
    <property type="entry name" value="HATPase_C_sf"/>
</dbReference>
<dbReference type="Gene3D" id="3.30.565.10">
    <property type="entry name" value="Histidine kinase-like ATPase, C-terminal domain"/>
    <property type="match status" value="1"/>
</dbReference>
<sequence length="797" mass="89454">MKRFGKSLRHLDVRWFLSLLILFLAIDSLDAQEREVRIGVLAFRPPAVEQARWSPTADYLTRAVPGYRFQFVPLNYPELETSVDSQTIDFVLTNSGHYVKLVYYHQIARIASLVKRTGEHFVDQFGGVIISRADRDDIKGLADLKGKAFLAVKRASLGGFVAAWDTFLAHDIDPFAAASSVTWSGMPHDKVVFSVLQKEADIGTVRTGVLEQLAREGRIQLSDLKVLNAQKTPGFPLLHSTRLFPEWPFSRLSHTDAALARKVAAALMNMPMDEPAMAVGRYAGWNVPHDYWVVRETLRTLRLPPFDQPVPVTLNDIFHQYAEQIITVFLLLAALASVVILKIYRLNRQLRREVVERRLAQQELQASHNTLEEQVQQRTSRLKEEIEEHKTARETLREHREKLQQAKEHAEVANLAKSRFLATMSHEIRTPMNAILGMGELLEDTNLTDTQAWCVRTLNRSGESLLAIINDILDLSKIEAGQISLERTAFDLREMVNEVMDLFAFTALEKGIQLEHKITPDVRQWVWGDPTRLRQVLLNLVGNAVKFTEKGMVDLHVATGSDDLILMTITDSGPGIPRNKQEDIFQPFTQADASTTRSHGGTGLGLSISRRLVDLMGGAIGLKSVWGQGSTFSISLPLTPLTTDEIPQVTRAVSMGEVLSARPESDPMPISLKILLVDDSEDNRLLAQAFLKSTQHHLIMAENGADAVARFEEESFDLVLMDIQMPVMDGYAATQKIRALEQEANLDPTPIVALTAHAMNEETERILEAGCDFHLSKPIRKKRLLEVIDRYAALELV</sequence>
<dbReference type="PANTHER" id="PTHR45339:SF1">
    <property type="entry name" value="HYBRID SIGNAL TRANSDUCTION HISTIDINE KINASE J"/>
    <property type="match status" value="1"/>
</dbReference>
<dbReference type="Gene3D" id="1.10.287.130">
    <property type="match status" value="1"/>
</dbReference>
<dbReference type="Pfam" id="PF00512">
    <property type="entry name" value="HisKA"/>
    <property type="match status" value="1"/>
</dbReference>
<dbReference type="SUPFAM" id="SSF55874">
    <property type="entry name" value="ATPase domain of HSP90 chaperone/DNA topoisomerase II/histidine kinase"/>
    <property type="match status" value="1"/>
</dbReference>
<comment type="subunit">
    <text evidence="9">At low DSF concentrations, interacts with RpfF.</text>
</comment>
<evidence type="ECO:0000259" key="13">
    <source>
        <dbReference type="PROSITE" id="PS50109"/>
    </source>
</evidence>
<dbReference type="AlphaFoldDB" id="A0A1S7LJR2"/>
<dbReference type="PANTHER" id="PTHR45339">
    <property type="entry name" value="HYBRID SIGNAL TRANSDUCTION HISTIDINE KINASE J"/>
    <property type="match status" value="1"/>
</dbReference>
<dbReference type="PRINTS" id="PR00344">
    <property type="entry name" value="BCTRLSENSOR"/>
</dbReference>
<dbReference type="CDD" id="cd00082">
    <property type="entry name" value="HisKA"/>
    <property type="match status" value="1"/>
</dbReference>